<name>A0ABS4HLX6_9STAP</name>
<reference evidence="2 3" key="1">
    <citation type="submission" date="2021-03" db="EMBL/GenBank/DDBJ databases">
        <title>Genomic Encyclopedia of Type Strains, Phase IV (KMG-IV): sequencing the most valuable type-strain genomes for metagenomic binning, comparative biology and taxonomic classification.</title>
        <authorList>
            <person name="Goeker M."/>
        </authorList>
    </citation>
    <scope>NUCLEOTIDE SEQUENCE [LARGE SCALE GENOMIC DNA]</scope>
    <source>
        <strain evidence="2 3">DSM 22420</strain>
    </source>
</reference>
<comment type="caution">
    <text evidence="2">The sequence shown here is derived from an EMBL/GenBank/DDBJ whole genome shotgun (WGS) entry which is preliminary data.</text>
</comment>
<feature type="domain" description="Glycosyl transferase family 1" evidence="1">
    <location>
        <begin position="210"/>
        <end position="361"/>
    </location>
</feature>
<dbReference type="PANTHER" id="PTHR45947:SF3">
    <property type="entry name" value="SULFOQUINOVOSYL TRANSFERASE SQD2"/>
    <property type="match status" value="1"/>
</dbReference>
<accession>A0ABS4HLX6</accession>
<dbReference type="Pfam" id="PF00534">
    <property type="entry name" value="Glycos_transf_1"/>
    <property type="match status" value="1"/>
</dbReference>
<dbReference type="InterPro" id="IPR001296">
    <property type="entry name" value="Glyco_trans_1"/>
</dbReference>
<dbReference type="Gene3D" id="3.40.50.2000">
    <property type="entry name" value="Glycogen Phosphorylase B"/>
    <property type="match status" value="2"/>
</dbReference>
<dbReference type="RefSeq" id="WP_186089978.1">
    <property type="nucleotide sequence ID" value="NZ_BMCN01000001.1"/>
</dbReference>
<evidence type="ECO:0000313" key="3">
    <source>
        <dbReference type="Proteomes" id="UP001519348"/>
    </source>
</evidence>
<dbReference type="InterPro" id="IPR050194">
    <property type="entry name" value="Glycosyltransferase_grp1"/>
</dbReference>
<dbReference type="PANTHER" id="PTHR45947">
    <property type="entry name" value="SULFOQUINOVOSYL TRANSFERASE SQD2"/>
    <property type="match status" value="1"/>
</dbReference>
<proteinExistence type="predicted"/>
<dbReference type="SUPFAM" id="SSF53756">
    <property type="entry name" value="UDP-Glycosyltransferase/glycogen phosphorylase"/>
    <property type="match status" value="1"/>
</dbReference>
<sequence length="384" mass="44819">MKIVHINLCGPVTDNWTYQDNLLTKYQVKNGHEVTMITSQYVWGTNGKITIDNKQLYINEDDVKVIRLKNKFKTNINSKFKLYKNLFRNINKENPDIIFVHGVQFLDLLTIIKFMKHNSKVKLYIDNHADLNNSAQNFFSKWILHRVIWRFLAQKILPYTQKFYGVLPARVKFLEDFYSIPSNLTELLVLGADDEYIKNYINDERVVKRRREFDIDKKDFLIVTGGKIDNGKKQIINLMKAINNINNANLKLLIFGSIDPTLKQEFDKNLTEKIRYIGWINAKETYEIFNTADLVCFPGGHSVFWEQVVAIGKPLLVKDLDGISHLDFGGNIKYLRNDSSNEMTTKINQILANENDYIRMQAVAQSSYKENFYYSVIARKSIDN</sequence>
<organism evidence="2 3">
    <name type="scientific">Jeotgalicoccus aerolatus</name>
    <dbReference type="NCBI Taxonomy" id="709510"/>
    <lineage>
        <taxon>Bacteria</taxon>
        <taxon>Bacillati</taxon>
        <taxon>Bacillota</taxon>
        <taxon>Bacilli</taxon>
        <taxon>Bacillales</taxon>
        <taxon>Staphylococcaceae</taxon>
        <taxon>Jeotgalicoccus</taxon>
    </lineage>
</organism>
<evidence type="ECO:0000259" key="1">
    <source>
        <dbReference type="Pfam" id="PF00534"/>
    </source>
</evidence>
<evidence type="ECO:0000313" key="2">
    <source>
        <dbReference type="EMBL" id="MBP1951900.1"/>
    </source>
</evidence>
<dbReference type="Proteomes" id="UP001519348">
    <property type="component" value="Unassembled WGS sequence"/>
</dbReference>
<protein>
    <submittedName>
        <fullName evidence="2">Glycosyltransferase involved in cell wall biosynthesis</fullName>
    </submittedName>
</protein>
<gene>
    <name evidence="2" type="ORF">J2Z27_000935</name>
</gene>
<dbReference type="EMBL" id="JAGGKN010000002">
    <property type="protein sequence ID" value="MBP1951900.1"/>
    <property type="molecule type" value="Genomic_DNA"/>
</dbReference>
<keyword evidence="3" id="KW-1185">Reference proteome</keyword>